<evidence type="ECO:0000256" key="1">
    <source>
        <dbReference type="ARBA" id="ARBA00022723"/>
    </source>
</evidence>
<proteinExistence type="predicted"/>
<feature type="domain" description="Zinc finger DksA/TraR C4-type" evidence="6">
    <location>
        <begin position="89"/>
        <end position="120"/>
    </location>
</feature>
<dbReference type="PANTHER" id="PTHR33823">
    <property type="entry name" value="RNA POLYMERASE-BINDING TRANSCRIPTION FACTOR DKSA-RELATED"/>
    <property type="match status" value="1"/>
</dbReference>
<dbReference type="AlphaFoldDB" id="A0A2M8LXJ0"/>
<dbReference type="EMBL" id="PGGW01000057">
    <property type="protein sequence ID" value="PJE96661.1"/>
    <property type="molecule type" value="Genomic_DNA"/>
</dbReference>
<evidence type="ECO:0000256" key="5">
    <source>
        <dbReference type="SAM" id="MobiDB-lite"/>
    </source>
</evidence>
<evidence type="ECO:0000259" key="6">
    <source>
        <dbReference type="Pfam" id="PF01258"/>
    </source>
</evidence>
<evidence type="ECO:0000256" key="3">
    <source>
        <dbReference type="ARBA" id="ARBA00022833"/>
    </source>
</evidence>
<evidence type="ECO:0000256" key="4">
    <source>
        <dbReference type="PROSITE-ProRule" id="PRU00510"/>
    </source>
</evidence>
<reference evidence="7 8" key="1">
    <citation type="submission" date="2017-11" db="EMBL/GenBank/DDBJ databases">
        <title>Streptomyces carmine sp. nov., a novel actinomycete isolated from Sophora alopecuroides in Xinjiang, China.</title>
        <authorList>
            <person name="Wang Y."/>
            <person name="Luo X."/>
            <person name="Wan C."/>
            <person name="Zhang L."/>
        </authorList>
    </citation>
    <scope>NUCLEOTIDE SEQUENCE [LARGE SCALE GENOMIC DNA]</scope>
    <source>
        <strain evidence="7 8">TRM SA0054</strain>
    </source>
</reference>
<feature type="zinc finger region" description="dksA C4-type" evidence="4">
    <location>
        <begin position="94"/>
        <end position="118"/>
    </location>
</feature>
<dbReference type="RefSeq" id="WP_100202645.1">
    <property type="nucleotide sequence ID" value="NZ_PGGW01000057.1"/>
</dbReference>
<feature type="region of interest" description="Disordered" evidence="5">
    <location>
        <begin position="41"/>
        <end position="61"/>
    </location>
</feature>
<dbReference type="PROSITE" id="PS51128">
    <property type="entry name" value="ZF_DKSA_2"/>
    <property type="match status" value="1"/>
</dbReference>
<sequence length="132" mass="14470">MDNQVTGAAGARGAAGTGLTPRELAALRESLEEQRRFRLDQLRESGCPRPLPGDGRHTAGRAEVDARLTASARMVLTDVEAALERMDRGRYGRCERCVRPIPRQHLEIVPQARRCAACHRAGGAESTGEPRW</sequence>
<evidence type="ECO:0000256" key="2">
    <source>
        <dbReference type="ARBA" id="ARBA00022771"/>
    </source>
</evidence>
<keyword evidence="2" id="KW-0863">Zinc-finger</keyword>
<evidence type="ECO:0000313" key="8">
    <source>
        <dbReference type="Proteomes" id="UP000230407"/>
    </source>
</evidence>
<dbReference type="PANTHER" id="PTHR33823:SF4">
    <property type="entry name" value="GENERAL STRESS PROTEIN 16O"/>
    <property type="match status" value="1"/>
</dbReference>
<dbReference type="Pfam" id="PF01258">
    <property type="entry name" value="zf-dskA_traR"/>
    <property type="match status" value="1"/>
</dbReference>
<gene>
    <name evidence="7" type="ORF">CUT44_16595</name>
</gene>
<dbReference type="InterPro" id="IPR000962">
    <property type="entry name" value="Znf_DskA_TraR"/>
</dbReference>
<evidence type="ECO:0000313" key="7">
    <source>
        <dbReference type="EMBL" id="PJE96661.1"/>
    </source>
</evidence>
<dbReference type="Gene3D" id="1.20.120.910">
    <property type="entry name" value="DksA, coiled-coil domain"/>
    <property type="match status" value="1"/>
</dbReference>
<keyword evidence="8" id="KW-1185">Reference proteome</keyword>
<name>A0A2M8LXJ0_9ACTN</name>
<dbReference type="Proteomes" id="UP000230407">
    <property type="component" value="Unassembled WGS sequence"/>
</dbReference>
<protein>
    <recommendedName>
        <fullName evidence="6">Zinc finger DksA/TraR C4-type domain-containing protein</fullName>
    </recommendedName>
</protein>
<keyword evidence="3" id="KW-0862">Zinc</keyword>
<organism evidence="7 8">
    <name type="scientific">Streptomyces carminius</name>
    <dbReference type="NCBI Taxonomy" id="2665496"/>
    <lineage>
        <taxon>Bacteria</taxon>
        <taxon>Bacillati</taxon>
        <taxon>Actinomycetota</taxon>
        <taxon>Actinomycetes</taxon>
        <taxon>Kitasatosporales</taxon>
        <taxon>Streptomycetaceae</taxon>
        <taxon>Streptomyces</taxon>
    </lineage>
</organism>
<keyword evidence="1" id="KW-0479">Metal-binding</keyword>
<feature type="region of interest" description="Disordered" evidence="5">
    <location>
        <begin position="1"/>
        <end position="22"/>
    </location>
</feature>
<accession>A0A2M8LXJ0</accession>
<comment type="caution">
    <text evidence="7">The sequence shown here is derived from an EMBL/GenBank/DDBJ whole genome shotgun (WGS) entry which is preliminary data.</text>
</comment>